<name>A0A1E8GJC6_9LACT</name>
<comment type="caution">
    <text evidence="1">The sequence shown here is derived from an EMBL/GenBank/DDBJ whole genome shotgun (WGS) entry which is preliminary data.</text>
</comment>
<gene>
    <name evidence="1" type="ORF">BG261_08650</name>
</gene>
<dbReference type="AlphaFoldDB" id="A0A1E8GJC6"/>
<dbReference type="EMBL" id="MKIR01000026">
    <property type="protein sequence ID" value="OFI48341.1"/>
    <property type="molecule type" value="Genomic_DNA"/>
</dbReference>
<dbReference type="STRING" id="1859473.BG261_08650"/>
<dbReference type="OrthoDB" id="2284173at2"/>
<organism evidence="1 2">
    <name type="scientific">Floricoccus tropicus</name>
    <dbReference type="NCBI Taxonomy" id="1859473"/>
    <lineage>
        <taxon>Bacteria</taxon>
        <taxon>Bacillati</taxon>
        <taxon>Bacillota</taxon>
        <taxon>Bacilli</taxon>
        <taxon>Lactobacillales</taxon>
        <taxon>Streptococcaceae</taxon>
        <taxon>Floricoccus</taxon>
    </lineage>
</organism>
<dbReference type="RefSeq" id="WP_070793346.1">
    <property type="nucleotide sequence ID" value="NZ_MKIR01000026.1"/>
</dbReference>
<reference evidence="2" key="1">
    <citation type="submission" date="2016-09" db="EMBL/GenBank/DDBJ databases">
        <title>Draft genome sequence of a novel species of the family Streptococcaceae isolated from flowers.</title>
        <authorList>
            <person name="Chuah L.-O."/>
            <person name="Yap K.-P."/>
            <person name="Thong K.L."/>
            <person name="Liong M.T."/>
            <person name="Ahmad R."/>
            <person name="Rusul G."/>
        </authorList>
    </citation>
    <scope>NUCLEOTIDE SEQUENCE [LARGE SCALE GENOMIC DNA]</scope>
    <source>
        <strain evidence="2">DF1</strain>
    </source>
</reference>
<sequence>MKINNDLVFEINGKVVSHDKVNEWEFKRMVAVHKMLKKMEGAKFSPNFDKWIKDKKIDAIRSDILRVKMQLGIDRMRSELKSRTNLADAISKFSNILTNKRKFSMTEIVIPNTNLTPSELLDRIVEIMMVNNDKHLEINLNTNPDHYVLQEVADNIQEVLETTGGSPLPTHFYAHYNDEENLKSSFDTKFEVQAPGTARLEDGTIIGGVRHQVGRDKNGLRFRALVEFPAVLPNYMIKAHQLHLACEFGHWISSALDERNFNS</sequence>
<evidence type="ECO:0000313" key="1">
    <source>
        <dbReference type="EMBL" id="OFI48341.1"/>
    </source>
</evidence>
<protein>
    <submittedName>
        <fullName evidence="1">Uncharacterized protein</fullName>
    </submittedName>
</protein>
<proteinExistence type="predicted"/>
<evidence type="ECO:0000313" key="2">
    <source>
        <dbReference type="Proteomes" id="UP000178622"/>
    </source>
</evidence>
<keyword evidence="2" id="KW-1185">Reference proteome</keyword>
<accession>A0A1E8GJC6</accession>
<dbReference type="Proteomes" id="UP000178622">
    <property type="component" value="Unassembled WGS sequence"/>
</dbReference>